<accession>A0A2N9J7P4</accession>
<evidence type="ECO:0000256" key="1">
    <source>
        <dbReference type="SAM" id="Coils"/>
    </source>
</evidence>
<evidence type="ECO:0000313" key="3">
    <source>
        <dbReference type="EMBL" id="SPD32560.1"/>
    </source>
</evidence>
<protein>
    <recommendedName>
        <fullName evidence="2">DUF7745 domain-containing protein</fullName>
    </recommendedName>
</protein>
<dbReference type="Pfam" id="PF24924">
    <property type="entry name" value="DUF7745"/>
    <property type="match status" value="1"/>
</dbReference>
<dbReference type="InterPro" id="IPR056647">
    <property type="entry name" value="DUF7745"/>
</dbReference>
<gene>
    <name evidence="3" type="ORF">FSB_LOCUS60442</name>
</gene>
<evidence type="ECO:0000259" key="2">
    <source>
        <dbReference type="Pfam" id="PF24924"/>
    </source>
</evidence>
<feature type="coiled-coil region" evidence="1">
    <location>
        <begin position="282"/>
        <end position="390"/>
    </location>
</feature>
<dbReference type="AlphaFoldDB" id="A0A2N9J7P4"/>
<dbReference type="PANTHER" id="PTHR48154">
    <property type="entry name" value="PROTEIN, PUTATIVE-RELATED"/>
    <property type="match status" value="1"/>
</dbReference>
<dbReference type="PANTHER" id="PTHR48154:SF1">
    <property type="entry name" value="PROTEIN, PUTATIVE-RELATED"/>
    <property type="match status" value="1"/>
</dbReference>
<dbReference type="EMBL" id="OIVN01006410">
    <property type="protein sequence ID" value="SPD32560.1"/>
    <property type="molecule type" value="Genomic_DNA"/>
</dbReference>
<reference evidence="3" key="1">
    <citation type="submission" date="2018-02" db="EMBL/GenBank/DDBJ databases">
        <authorList>
            <person name="Cohen D.B."/>
            <person name="Kent A.D."/>
        </authorList>
    </citation>
    <scope>NUCLEOTIDE SEQUENCE</scope>
</reference>
<keyword evidence="1" id="KW-0175">Coiled coil</keyword>
<feature type="domain" description="DUF7745" evidence="2">
    <location>
        <begin position="31"/>
        <end position="95"/>
    </location>
</feature>
<name>A0A2N9J7P4_FAGSY</name>
<sequence>MASSSNDPDSLVTLHFHDFRVERMRHWWTLLGEDDHADIVGIFGKFPPFMRLQVDRGLLEALASFWDPTHCCFSIGEVDLVPTLEEYAELLQLDSPSARLRSYPFRVLGPTVRLARDFIAGKKGMEEIPNQCLQDCLRRRQGEGVPMFCTQLLQLWFCSHLRHFYRLQTPYHFERHTVSQTVNIALPFTGNSRDWALYLLDLPLGEWSWKFGGVQYPPRLGDLDAVTFDYIPSEDMWRLLSRVEVIWEGRLSEAYCTARCIIHSLVSRSLRVSASTGQPERVTVLERELEEAQTELLSLRLARASEREASAARVESMRSTLHHNSVAVANLRRDLEAQRGNVSTLRAMNEFIREQLEISEDAKDQLEETLAETREQLETEQAERTRVQDELDSLRSYTQALVDPATGRPQDIVAPPTGARCERVSPVVTALHQINQVMDSLGARARAVWEEHDEGDPALSTALGRFCRETCIRLGH</sequence>
<proteinExistence type="predicted"/>
<organism evidence="3">
    <name type="scientific">Fagus sylvatica</name>
    <name type="common">Beechnut</name>
    <dbReference type="NCBI Taxonomy" id="28930"/>
    <lineage>
        <taxon>Eukaryota</taxon>
        <taxon>Viridiplantae</taxon>
        <taxon>Streptophyta</taxon>
        <taxon>Embryophyta</taxon>
        <taxon>Tracheophyta</taxon>
        <taxon>Spermatophyta</taxon>
        <taxon>Magnoliopsida</taxon>
        <taxon>eudicotyledons</taxon>
        <taxon>Gunneridae</taxon>
        <taxon>Pentapetalae</taxon>
        <taxon>rosids</taxon>
        <taxon>fabids</taxon>
        <taxon>Fagales</taxon>
        <taxon>Fagaceae</taxon>
        <taxon>Fagus</taxon>
    </lineage>
</organism>